<accession>A0A2A8HJC1</accession>
<comment type="caution">
    <text evidence="2">The sequence shown here is derived from an EMBL/GenBank/DDBJ whole genome shotgun (WGS) entry which is preliminary data.</text>
</comment>
<evidence type="ECO:0000313" key="2">
    <source>
        <dbReference type="EMBL" id="PEQ09125.1"/>
    </source>
</evidence>
<dbReference type="Proteomes" id="UP000220841">
    <property type="component" value="Unassembled WGS sequence"/>
</dbReference>
<gene>
    <name evidence="2" type="ORF">CN585_05570</name>
</gene>
<proteinExistence type="predicted"/>
<dbReference type="AlphaFoldDB" id="A0A2A8HJC1"/>
<feature type="transmembrane region" description="Helical" evidence="1">
    <location>
        <begin position="36"/>
        <end position="63"/>
    </location>
</feature>
<organism evidence="2 3">
    <name type="scientific">Bacillus toyonensis</name>
    <dbReference type="NCBI Taxonomy" id="155322"/>
    <lineage>
        <taxon>Bacteria</taxon>
        <taxon>Bacillati</taxon>
        <taxon>Bacillota</taxon>
        <taxon>Bacilli</taxon>
        <taxon>Bacillales</taxon>
        <taxon>Bacillaceae</taxon>
        <taxon>Bacillus</taxon>
        <taxon>Bacillus cereus group</taxon>
    </lineage>
</organism>
<dbReference type="RefSeq" id="WP_098225948.1">
    <property type="nucleotide sequence ID" value="NZ_NUBY01000015.1"/>
</dbReference>
<evidence type="ECO:0000256" key="1">
    <source>
        <dbReference type="SAM" id="Phobius"/>
    </source>
</evidence>
<name>A0A2A8HJC1_9BACI</name>
<keyword evidence="1" id="KW-1133">Transmembrane helix</keyword>
<evidence type="ECO:0000313" key="3">
    <source>
        <dbReference type="Proteomes" id="UP000220841"/>
    </source>
</evidence>
<sequence>MDRIILWVVEKARDFMKGVADKLFSKWLSIPKRIRIVSLLIVVVVVGFINFVVPGIQAIQVLFTNFHEIGMVKLVIAVISSLTIFLILKKK</sequence>
<feature type="transmembrane region" description="Helical" evidence="1">
    <location>
        <begin position="69"/>
        <end position="88"/>
    </location>
</feature>
<reference evidence="2 3" key="1">
    <citation type="submission" date="2017-09" db="EMBL/GenBank/DDBJ databases">
        <title>Large-scale bioinformatics analysis of Bacillus genomes uncovers conserved roles of natural products in bacterial physiology.</title>
        <authorList>
            <consortium name="Agbiome Team Llc"/>
            <person name="Bleich R.M."/>
            <person name="Grubbs K.J."/>
            <person name="Santa Maria K.C."/>
            <person name="Allen S.E."/>
            <person name="Farag S."/>
            <person name="Shank E.A."/>
            <person name="Bowers A."/>
        </authorList>
    </citation>
    <scope>NUCLEOTIDE SEQUENCE [LARGE SCALE GENOMIC DNA]</scope>
    <source>
        <strain evidence="2 3">AFS021349</strain>
    </source>
</reference>
<dbReference type="EMBL" id="NUBY01000015">
    <property type="protein sequence ID" value="PEQ09125.1"/>
    <property type="molecule type" value="Genomic_DNA"/>
</dbReference>
<protein>
    <submittedName>
        <fullName evidence="2">Uncharacterized protein</fullName>
    </submittedName>
</protein>
<keyword evidence="1" id="KW-0472">Membrane</keyword>
<keyword evidence="1" id="KW-0812">Transmembrane</keyword>